<keyword evidence="3" id="KW-1185">Reference proteome</keyword>
<reference evidence="3" key="1">
    <citation type="submission" date="2016-08" db="EMBL/GenBank/DDBJ databases">
        <title>Complete genome sequence of the organohalide-respiring Epsilonproteobacterium Sulfurospirillum halorespirans.</title>
        <authorList>
            <person name="Goris T."/>
            <person name="Zimmermann J."/>
            <person name="Schenz B."/>
            <person name="Lemos M."/>
            <person name="Hackermueller J."/>
            <person name="Diekert G."/>
        </authorList>
    </citation>
    <scope>NUCLEOTIDE SEQUENCE [LARGE SCALE GENOMIC DNA]</scope>
    <source>
        <strain>DSM 13726</strain>
        <strain evidence="3">PCE-M2</strain>
    </source>
</reference>
<dbReference type="InterPro" id="IPR002871">
    <property type="entry name" value="NIF_FeS_clus_asmbl_NifU_N"/>
</dbReference>
<gene>
    <name evidence="2" type="ORF">SHALO_1497</name>
</gene>
<dbReference type="EMBL" id="CP017111">
    <property type="protein sequence ID" value="AOO65272.1"/>
    <property type="molecule type" value="Genomic_DNA"/>
</dbReference>
<name>A0A1D7TJU3_9BACT</name>
<dbReference type="Proteomes" id="UP000094609">
    <property type="component" value="Chromosome"/>
</dbReference>
<dbReference type="GO" id="GO:0051536">
    <property type="term" value="F:iron-sulfur cluster binding"/>
    <property type="evidence" value="ECO:0007669"/>
    <property type="project" value="InterPro"/>
</dbReference>
<dbReference type="PATRIC" id="fig|1193502.14.peg.1519"/>
<accession>A0A1D7TJU3</accession>
<organism evidence="2 3">
    <name type="scientific">Sulfurospirillum halorespirans DSM 13726</name>
    <dbReference type="NCBI Taxonomy" id="1193502"/>
    <lineage>
        <taxon>Bacteria</taxon>
        <taxon>Pseudomonadati</taxon>
        <taxon>Campylobacterota</taxon>
        <taxon>Epsilonproteobacteria</taxon>
        <taxon>Campylobacterales</taxon>
        <taxon>Sulfurospirillaceae</taxon>
        <taxon>Sulfurospirillum</taxon>
    </lineage>
</organism>
<proteinExistence type="predicted"/>
<dbReference type="KEGG" id="shal:SHALO_1497"/>
<dbReference type="STRING" id="1193502.SHALO_1497"/>
<protein>
    <submittedName>
        <fullName evidence="2">IscU/NifU-like protein</fullName>
    </submittedName>
</protein>
<dbReference type="GO" id="GO:0016226">
    <property type="term" value="P:iron-sulfur cluster assembly"/>
    <property type="evidence" value="ECO:0007669"/>
    <property type="project" value="InterPro"/>
</dbReference>
<dbReference type="GO" id="GO:0005506">
    <property type="term" value="F:iron ion binding"/>
    <property type="evidence" value="ECO:0007669"/>
    <property type="project" value="InterPro"/>
</dbReference>
<evidence type="ECO:0000313" key="2">
    <source>
        <dbReference type="EMBL" id="AOO65272.1"/>
    </source>
</evidence>
<sequence length="138" mass="15762">MRDDFDYTGLISQLEDHMKNPRFYGLLDNYNAKATCLHPDGKGKVVLTMQIEDDKTVRCGFEIKGCPSLLAQASLYLDSAFNATLSETYILAGNILKQIKDDDSKESRCSMLFLTAYKECVEAYYEKEKEERITTLTF</sequence>
<dbReference type="AlphaFoldDB" id="A0A1D7TJU3"/>
<dbReference type="RefSeq" id="WP_025344667.1">
    <property type="nucleotide sequence ID" value="NZ_CP017111.1"/>
</dbReference>
<feature type="domain" description="NIF system FeS cluster assembly NifU N-terminal" evidence="1">
    <location>
        <begin position="15"/>
        <end position="130"/>
    </location>
</feature>
<dbReference type="SUPFAM" id="SSF82649">
    <property type="entry name" value="SufE/NifU"/>
    <property type="match status" value="1"/>
</dbReference>
<dbReference type="Gene3D" id="3.90.1010.10">
    <property type="match status" value="1"/>
</dbReference>
<dbReference type="Pfam" id="PF01592">
    <property type="entry name" value="NifU_N"/>
    <property type="match status" value="1"/>
</dbReference>
<evidence type="ECO:0000259" key="1">
    <source>
        <dbReference type="Pfam" id="PF01592"/>
    </source>
</evidence>
<evidence type="ECO:0000313" key="3">
    <source>
        <dbReference type="Proteomes" id="UP000094609"/>
    </source>
</evidence>